<organism evidence="1 2">
    <name type="scientific">Gimesia maris</name>
    <dbReference type="NCBI Taxonomy" id="122"/>
    <lineage>
        <taxon>Bacteria</taxon>
        <taxon>Pseudomonadati</taxon>
        <taxon>Planctomycetota</taxon>
        <taxon>Planctomycetia</taxon>
        <taxon>Planctomycetales</taxon>
        <taxon>Planctomycetaceae</taxon>
        <taxon>Gimesia</taxon>
    </lineage>
</organism>
<name>A0A3D3RFE6_9PLAN</name>
<evidence type="ECO:0000313" key="1">
    <source>
        <dbReference type="EMBL" id="HCO26802.1"/>
    </source>
</evidence>
<evidence type="ECO:0000313" key="2">
    <source>
        <dbReference type="Proteomes" id="UP000263642"/>
    </source>
</evidence>
<dbReference type="AlphaFoldDB" id="A0A3D3RFE6"/>
<reference evidence="1 2" key="1">
    <citation type="journal article" date="2018" name="Nat. Biotechnol.">
        <title>A standardized bacterial taxonomy based on genome phylogeny substantially revises the tree of life.</title>
        <authorList>
            <person name="Parks D.H."/>
            <person name="Chuvochina M."/>
            <person name="Waite D.W."/>
            <person name="Rinke C."/>
            <person name="Skarshewski A."/>
            <person name="Chaumeil P.A."/>
            <person name="Hugenholtz P."/>
        </authorList>
    </citation>
    <scope>NUCLEOTIDE SEQUENCE [LARGE SCALE GENOMIC DNA]</scope>
    <source>
        <strain evidence="1">UBA9375</strain>
    </source>
</reference>
<dbReference type="InterPro" id="IPR042095">
    <property type="entry name" value="SUMF_sf"/>
</dbReference>
<dbReference type="SUPFAM" id="SSF56436">
    <property type="entry name" value="C-type lectin-like"/>
    <property type="match status" value="1"/>
</dbReference>
<dbReference type="Gene3D" id="3.90.1580.10">
    <property type="entry name" value="paralog of FGE (formylglycine-generating enzyme)"/>
    <property type="match status" value="1"/>
</dbReference>
<protein>
    <submittedName>
        <fullName evidence="1">Uncharacterized protein</fullName>
    </submittedName>
</protein>
<feature type="non-terminal residue" evidence="1">
    <location>
        <position position="69"/>
    </location>
</feature>
<dbReference type="EMBL" id="DQAY01000177">
    <property type="protein sequence ID" value="HCO26802.1"/>
    <property type="molecule type" value="Genomic_DNA"/>
</dbReference>
<dbReference type="Proteomes" id="UP000263642">
    <property type="component" value="Unassembled WGS sequence"/>
</dbReference>
<sequence>MPVEYENKIGMKFRLIPAGEFVMGSSEEEIQKLLAEARAKKMPDWFMEKIPTEGPQHKVTLTTPFSMGI</sequence>
<proteinExistence type="predicted"/>
<dbReference type="InterPro" id="IPR016187">
    <property type="entry name" value="CTDL_fold"/>
</dbReference>
<comment type="caution">
    <text evidence="1">The sequence shown here is derived from an EMBL/GenBank/DDBJ whole genome shotgun (WGS) entry which is preliminary data.</text>
</comment>
<gene>
    <name evidence="1" type="ORF">DIT97_28715</name>
</gene>
<accession>A0A3D3RFE6</accession>